<feature type="compositionally biased region" description="Basic and acidic residues" evidence="1">
    <location>
        <begin position="104"/>
        <end position="114"/>
    </location>
</feature>
<dbReference type="Proteomes" id="UP000011518">
    <property type="component" value="Unassembled WGS sequence"/>
</dbReference>
<keyword evidence="3" id="KW-1185">Reference proteome</keyword>
<dbReference type="AlphaFoldDB" id="L9L1Y8"/>
<gene>
    <name evidence="2" type="ORF">TREES_T100014624</name>
</gene>
<reference evidence="3" key="1">
    <citation type="submission" date="2012-07" db="EMBL/GenBank/DDBJ databases">
        <title>Genome of the Chinese tree shrew, a rising model animal genetically related to primates.</title>
        <authorList>
            <person name="Zhang G."/>
            <person name="Fan Y."/>
            <person name="Yao Y."/>
            <person name="Huang Z."/>
        </authorList>
    </citation>
    <scope>NUCLEOTIDE SEQUENCE [LARGE SCALE GENOMIC DNA]</scope>
</reference>
<protein>
    <submittedName>
        <fullName evidence="2">Uncharacterized protein</fullName>
    </submittedName>
</protein>
<sequence>MWVTSLAEVSQEEQTAQERAGELFTVRSVPVLVAVSKVNRDLSVTHGFGRTSATSGTEWSTPFSRKRTSVARAQETCHRQEACGTCDGEARKQPRGGHGYADGRSGHRLPDPLRARPGLVPVYVNHPDAHSDPEGRCC</sequence>
<accession>L9L1Y8</accession>
<name>L9L1Y8_TUPCH</name>
<evidence type="ECO:0000313" key="2">
    <source>
        <dbReference type="EMBL" id="ELW67402.1"/>
    </source>
</evidence>
<evidence type="ECO:0000256" key="1">
    <source>
        <dbReference type="SAM" id="MobiDB-lite"/>
    </source>
</evidence>
<feature type="compositionally biased region" description="Polar residues" evidence="1">
    <location>
        <begin position="51"/>
        <end position="63"/>
    </location>
</feature>
<feature type="region of interest" description="Disordered" evidence="1">
    <location>
        <begin position="46"/>
        <end position="65"/>
    </location>
</feature>
<dbReference type="EMBL" id="KB320617">
    <property type="protein sequence ID" value="ELW67402.1"/>
    <property type="molecule type" value="Genomic_DNA"/>
</dbReference>
<reference evidence="3" key="2">
    <citation type="journal article" date="2013" name="Nat. Commun.">
        <title>Genome of the Chinese tree shrew.</title>
        <authorList>
            <person name="Fan Y."/>
            <person name="Huang Z.Y."/>
            <person name="Cao C.C."/>
            <person name="Chen C.S."/>
            <person name="Chen Y.X."/>
            <person name="Fan D.D."/>
            <person name="He J."/>
            <person name="Hou H.L."/>
            <person name="Hu L."/>
            <person name="Hu X.T."/>
            <person name="Jiang X.T."/>
            <person name="Lai R."/>
            <person name="Lang Y.S."/>
            <person name="Liang B."/>
            <person name="Liao S.G."/>
            <person name="Mu D."/>
            <person name="Ma Y.Y."/>
            <person name="Niu Y.Y."/>
            <person name="Sun X.Q."/>
            <person name="Xia J.Q."/>
            <person name="Xiao J."/>
            <person name="Xiong Z.Q."/>
            <person name="Xu L."/>
            <person name="Yang L."/>
            <person name="Zhang Y."/>
            <person name="Zhao W."/>
            <person name="Zhao X.D."/>
            <person name="Zheng Y.T."/>
            <person name="Zhou J.M."/>
            <person name="Zhu Y.B."/>
            <person name="Zhang G.J."/>
            <person name="Wang J."/>
            <person name="Yao Y.G."/>
        </authorList>
    </citation>
    <scope>NUCLEOTIDE SEQUENCE [LARGE SCALE GENOMIC DNA]</scope>
</reference>
<feature type="compositionally biased region" description="Basic and acidic residues" evidence="1">
    <location>
        <begin position="127"/>
        <end position="138"/>
    </location>
</feature>
<feature type="region of interest" description="Disordered" evidence="1">
    <location>
        <begin position="86"/>
        <end position="138"/>
    </location>
</feature>
<organism evidence="2 3">
    <name type="scientific">Tupaia chinensis</name>
    <name type="common">Chinese tree shrew</name>
    <name type="synonym">Tupaia belangeri chinensis</name>
    <dbReference type="NCBI Taxonomy" id="246437"/>
    <lineage>
        <taxon>Eukaryota</taxon>
        <taxon>Metazoa</taxon>
        <taxon>Chordata</taxon>
        <taxon>Craniata</taxon>
        <taxon>Vertebrata</taxon>
        <taxon>Euteleostomi</taxon>
        <taxon>Mammalia</taxon>
        <taxon>Eutheria</taxon>
        <taxon>Euarchontoglires</taxon>
        <taxon>Scandentia</taxon>
        <taxon>Tupaiidae</taxon>
        <taxon>Tupaia</taxon>
    </lineage>
</organism>
<proteinExistence type="predicted"/>
<evidence type="ECO:0000313" key="3">
    <source>
        <dbReference type="Proteomes" id="UP000011518"/>
    </source>
</evidence>
<dbReference type="InParanoid" id="L9L1Y8"/>